<dbReference type="Pfam" id="PF25601">
    <property type="entry name" value="AAA_lid_14"/>
    <property type="match status" value="1"/>
</dbReference>
<dbReference type="PROSITE" id="PS50110">
    <property type="entry name" value="RESPONSE_REGULATORY"/>
    <property type="match status" value="1"/>
</dbReference>
<dbReference type="GO" id="GO:0000160">
    <property type="term" value="P:phosphorelay signal transduction system"/>
    <property type="evidence" value="ECO:0007669"/>
    <property type="project" value="UniProtKB-KW"/>
</dbReference>
<dbReference type="SUPFAM" id="SSF52540">
    <property type="entry name" value="P-loop containing nucleoside triphosphate hydrolases"/>
    <property type="match status" value="1"/>
</dbReference>
<evidence type="ECO:0000256" key="2">
    <source>
        <dbReference type="ARBA" id="ARBA00022840"/>
    </source>
</evidence>
<accession>A0AAE3NV94</accession>
<dbReference type="Gene3D" id="1.10.10.60">
    <property type="entry name" value="Homeodomain-like"/>
    <property type="match status" value="1"/>
</dbReference>
<dbReference type="PRINTS" id="PR01590">
    <property type="entry name" value="HTHFIS"/>
</dbReference>
<reference evidence="9" key="1">
    <citation type="submission" date="2023-03" db="EMBL/GenBank/DDBJ databases">
        <title>Multiphase analysis and comparison of six strains from genera Psychromarinibacter, Lutimaribacter, and Maritimibacter, including a novel species: Psychromarinibacter sediminicola sp. nov.</title>
        <authorList>
            <person name="Wang Y.-H."/>
            <person name="Ye M.-Q."/>
            <person name="Du Z.-J."/>
        </authorList>
    </citation>
    <scope>NUCLEOTIDE SEQUENCE</scope>
    <source>
        <strain evidence="9">C21-152</strain>
    </source>
</reference>
<dbReference type="InterPro" id="IPR002078">
    <property type="entry name" value="Sigma_54_int"/>
</dbReference>
<evidence type="ECO:0000313" key="10">
    <source>
        <dbReference type="Proteomes" id="UP001220964"/>
    </source>
</evidence>
<organism evidence="9 10">
    <name type="scientific">Psychromarinibacter sediminicola</name>
    <dbReference type="NCBI Taxonomy" id="3033385"/>
    <lineage>
        <taxon>Bacteria</taxon>
        <taxon>Pseudomonadati</taxon>
        <taxon>Pseudomonadota</taxon>
        <taxon>Alphaproteobacteria</taxon>
        <taxon>Rhodobacterales</taxon>
        <taxon>Paracoccaceae</taxon>
        <taxon>Psychromarinibacter</taxon>
    </lineage>
</organism>
<dbReference type="SMART" id="SM00448">
    <property type="entry name" value="REC"/>
    <property type="match status" value="1"/>
</dbReference>
<sequence>MLTGRYLVLIEDDPLMGNSLLQRLELEGADVTWVKQAVRGIAAVRTPHRAVDAVICDIRLPDGTGEEIFNTVSRSIAPPPFLFITGQGEIDQAVRLLRAGGADYMTKPFDMPAFLGRLAQILPRGSIAGVPPETGISALARQVDALVAEFACHDRPVLIRGGRGLGKQRIARRIHDLSERRSAPFVTVNAFREDKAGDELVAAFGAVSDGTLFVNGVGRIDDLDQGRLMAAIEEAPFRLIASCGTRIDAKAEAGDFRSDLLYALVSNEIVVPPLSQRAEDAAWLAGQMFKSLNARRSEPLRGISDLAMTAIRNHGWPGNGRELRSRLLRALDVAAGDWIFPADVFPELNEEDRDVQSLSEARAVAERRQIIKALERTGGQVAEAARLLRVSRTTLWEKMQKLDL</sequence>
<dbReference type="InterPro" id="IPR009057">
    <property type="entry name" value="Homeodomain-like_sf"/>
</dbReference>
<dbReference type="PROSITE" id="PS50045">
    <property type="entry name" value="SIGMA54_INTERACT_4"/>
    <property type="match status" value="1"/>
</dbReference>
<proteinExistence type="predicted"/>
<feature type="domain" description="Response regulatory" evidence="8">
    <location>
        <begin position="6"/>
        <end position="122"/>
    </location>
</feature>
<dbReference type="GO" id="GO:0005524">
    <property type="term" value="F:ATP binding"/>
    <property type="evidence" value="ECO:0007669"/>
    <property type="project" value="UniProtKB-KW"/>
</dbReference>
<evidence type="ECO:0000313" key="9">
    <source>
        <dbReference type="EMBL" id="MDF0602899.1"/>
    </source>
</evidence>
<dbReference type="Gene3D" id="3.40.50.2300">
    <property type="match status" value="1"/>
</dbReference>
<dbReference type="Pfam" id="PF00072">
    <property type="entry name" value="Response_reg"/>
    <property type="match status" value="1"/>
</dbReference>
<keyword evidence="1" id="KW-0547">Nucleotide-binding</keyword>
<dbReference type="InterPro" id="IPR027417">
    <property type="entry name" value="P-loop_NTPase"/>
</dbReference>
<dbReference type="Gene3D" id="1.10.8.60">
    <property type="match status" value="1"/>
</dbReference>
<dbReference type="GO" id="GO:0006355">
    <property type="term" value="P:regulation of DNA-templated transcription"/>
    <property type="evidence" value="ECO:0007669"/>
    <property type="project" value="InterPro"/>
</dbReference>
<dbReference type="Gene3D" id="3.40.50.300">
    <property type="entry name" value="P-loop containing nucleotide triphosphate hydrolases"/>
    <property type="match status" value="1"/>
</dbReference>
<evidence type="ECO:0000256" key="4">
    <source>
        <dbReference type="ARBA" id="ARBA00023015"/>
    </source>
</evidence>
<evidence type="ECO:0000259" key="8">
    <source>
        <dbReference type="PROSITE" id="PS50110"/>
    </source>
</evidence>
<evidence type="ECO:0000259" key="7">
    <source>
        <dbReference type="PROSITE" id="PS50045"/>
    </source>
</evidence>
<dbReference type="AlphaFoldDB" id="A0AAE3NV94"/>
<keyword evidence="6" id="KW-0597">Phosphoprotein</keyword>
<dbReference type="PANTHER" id="PTHR32071:SF122">
    <property type="entry name" value="SIGMA FACTOR"/>
    <property type="match status" value="1"/>
</dbReference>
<feature type="modified residue" description="4-aspartylphosphate" evidence="6">
    <location>
        <position position="57"/>
    </location>
</feature>
<dbReference type="PANTHER" id="PTHR32071">
    <property type="entry name" value="TRANSCRIPTIONAL REGULATORY PROTEIN"/>
    <property type="match status" value="1"/>
</dbReference>
<keyword evidence="2" id="KW-0067">ATP-binding</keyword>
<dbReference type="SUPFAM" id="SSF46689">
    <property type="entry name" value="Homeodomain-like"/>
    <property type="match status" value="1"/>
</dbReference>
<dbReference type="InterPro" id="IPR058031">
    <property type="entry name" value="AAA_lid_NorR"/>
</dbReference>
<name>A0AAE3NV94_9RHOB</name>
<dbReference type="SUPFAM" id="SSF52172">
    <property type="entry name" value="CheY-like"/>
    <property type="match status" value="1"/>
</dbReference>
<evidence type="ECO:0000256" key="5">
    <source>
        <dbReference type="ARBA" id="ARBA00023163"/>
    </source>
</evidence>
<feature type="domain" description="Sigma-54 factor interaction" evidence="7">
    <location>
        <begin position="133"/>
        <end position="332"/>
    </location>
</feature>
<dbReference type="Pfam" id="PF14532">
    <property type="entry name" value="Sigma54_activ_2"/>
    <property type="match status" value="1"/>
</dbReference>
<dbReference type="RefSeq" id="WP_275569023.1">
    <property type="nucleotide sequence ID" value="NZ_JARGYC010000065.1"/>
</dbReference>
<keyword evidence="10" id="KW-1185">Reference proteome</keyword>
<protein>
    <submittedName>
        <fullName evidence="9">Response regulator</fullName>
    </submittedName>
</protein>
<dbReference type="EMBL" id="JARGYC010000065">
    <property type="protein sequence ID" value="MDF0602899.1"/>
    <property type="molecule type" value="Genomic_DNA"/>
</dbReference>
<gene>
    <name evidence="9" type="ORF">P1J78_19325</name>
</gene>
<dbReference type="InterPro" id="IPR001789">
    <property type="entry name" value="Sig_transdc_resp-reg_receiver"/>
</dbReference>
<dbReference type="InterPro" id="IPR002197">
    <property type="entry name" value="HTH_Fis"/>
</dbReference>
<dbReference type="Pfam" id="PF02954">
    <property type="entry name" value="HTH_8"/>
    <property type="match status" value="1"/>
</dbReference>
<evidence type="ECO:0000256" key="6">
    <source>
        <dbReference type="PROSITE-ProRule" id="PRU00169"/>
    </source>
</evidence>
<dbReference type="GO" id="GO:0043565">
    <property type="term" value="F:sequence-specific DNA binding"/>
    <property type="evidence" value="ECO:0007669"/>
    <property type="project" value="InterPro"/>
</dbReference>
<evidence type="ECO:0000256" key="3">
    <source>
        <dbReference type="ARBA" id="ARBA00023012"/>
    </source>
</evidence>
<dbReference type="Proteomes" id="UP001220964">
    <property type="component" value="Unassembled WGS sequence"/>
</dbReference>
<keyword evidence="3" id="KW-0902">Two-component regulatory system</keyword>
<evidence type="ECO:0000256" key="1">
    <source>
        <dbReference type="ARBA" id="ARBA00022741"/>
    </source>
</evidence>
<comment type="caution">
    <text evidence="9">The sequence shown here is derived from an EMBL/GenBank/DDBJ whole genome shotgun (WGS) entry which is preliminary data.</text>
</comment>
<keyword evidence="5" id="KW-0804">Transcription</keyword>
<dbReference type="InterPro" id="IPR011006">
    <property type="entry name" value="CheY-like_superfamily"/>
</dbReference>
<keyword evidence="4" id="KW-0805">Transcription regulation</keyword>